<reference evidence="2 3" key="1">
    <citation type="submission" date="2017-10" db="EMBL/GenBank/DDBJ databases">
        <title>Comparative genomics in systemic dimorphic fungi from Ajellomycetaceae.</title>
        <authorList>
            <person name="Munoz J.F."/>
            <person name="Mcewen J.G."/>
            <person name="Clay O.K."/>
            <person name="Cuomo C.A."/>
        </authorList>
    </citation>
    <scope>NUCLEOTIDE SEQUENCE [LARGE SCALE GENOMIC DNA]</scope>
    <source>
        <strain evidence="2 3">UAMH7299</strain>
    </source>
</reference>
<gene>
    <name evidence="2" type="ORF">AJ80_06691</name>
</gene>
<accession>A0A2B7XU62</accession>
<sequence>MATEIAQVHRDATTYKSGITLHDGAGSIDRLFRIASQETTIDEPDNQVSNKSSFAPIDEKRMDGGKASRQPKNSPRARSTIQRKKRFAKPHIADLQFDARTDSASVQGGVIEPISSEASQMGTEVTFESQVERDTYYFNSSITDPHGYFENLNNLRDRVVISSEFFRTRGDYKPFDALSSLYLIDKPSNVPTKTWERCLTMMGNDQGNPQNETYKGEEGRGELTVLVKTYLIFSRIANSLDHLVGSPFSGDYFSLLLEHPGHDLAEIIRLPQKMIGTLKESLEPTLMELSCESIAPLLKQAEEHCSVILELLGITNIGPTSTIRSSGLLLLCWMTAILLDLASVSYVGSHAGDLGLDIGNQIKVGVPGLFGFRCQLNPLACLNTFVDGGKVWTFRMVTDGILEAEGDDINKLLPPLSILTHIEEFADLWGPVWSELLSTEKPEKFKGHDLAKGYILPVPNSEHTFRNAKRCHYISFNNTPSQEDARAILQSENFFVQG</sequence>
<comment type="caution">
    <text evidence="2">The sequence shown here is derived from an EMBL/GenBank/DDBJ whole genome shotgun (WGS) entry which is preliminary data.</text>
</comment>
<dbReference type="EMBL" id="PDNA01000116">
    <property type="protein sequence ID" value="PGH12530.1"/>
    <property type="molecule type" value="Genomic_DNA"/>
</dbReference>
<proteinExistence type="predicted"/>
<feature type="compositionally biased region" description="Basic and acidic residues" evidence="1">
    <location>
        <begin position="57"/>
        <end position="66"/>
    </location>
</feature>
<name>A0A2B7XU62_POLH7</name>
<keyword evidence="3" id="KW-1185">Reference proteome</keyword>
<feature type="compositionally biased region" description="Polar residues" evidence="1">
    <location>
        <begin position="70"/>
        <end position="80"/>
    </location>
</feature>
<evidence type="ECO:0000256" key="1">
    <source>
        <dbReference type="SAM" id="MobiDB-lite"/>
    </source>
</evidence>
<protein>
    <submittedName>
        <fullName evidence="2">Uncharacterized protein</fullName>
    </submittedName>
</protein>
<evidence type="ECO:0000313" key="2">
    <source>
        <dbReference type="EMBL" id="PGH12530.1"/>
    </source>
</evidence>
<evidence type="ECO:0000313" key="3">
    <source>
        <dbReference type="Proteomes" id="UP000224634"/>
    </source>
</evidence>
<dbReference type="OrthoDB" id="428577at2759"/>
<dbReference type="Proteomes" id="UP000224634">
    <property type="component" value="Unassembled WGS sequence"/>
</dbReference>
<dbReference type="AlphaFoldDB" id="A0A2B7XU62"/>
<organism evidence="2 3">
    <name type="scientific">Polytolypa hystricis (strain UAMH7299)</name>
    <dbReference type="NCBI Taxonomy" id="1447883"/>
    <lineage>
        <taxon>Eukaryota</taxon>
        <taxon>Fungi</taxon>
        <taxon>Dikarya</taxon>
        <taxon>Ascomycota</taxon>
        <taxon>Pezizomycotina</taxon>
        <taxon>Eurotiomycetes</taxon>
        <taxon>Eurotiomycetidae</taxon>
        <taxon>Onygenales</taxon>
        <taxon>Onygenales incertae sedis</taxon>
        <taxon>Polytolypa</taxon>
    </lineage>
</organism>
<dbReference type="STRING" id="1447883.A0A2B7XU62"/>
<feature type="region of interest" description="Disordered" evidence="1">
    <location>
        <begin position="38"/>
        <end position="85"/>
    </location>
</feature>